<feature type="repeat" description="WD" evidence="3">
    <location>
        <begin position="286"/>
        <end position="327"/>
    </location>
</feature>
<dbReference type="InterPro" id="IPR036322">
    <property type="entry name" value="WD40_repeat_dom_sf"/>
</dbReference>
<dbReference type="SUPFAM" id="SSF158230">
    <property type="entry name" value="PRP4-like"/>
    <property type="match status" value="1"/>
</dbReference>
<dbReference type="InterPro" id="IPR014906">
    <property type="entry name" value="PRP4-like"/>
</dbReference>
<dbReference type="InterPro" id="IPR036285">
    <property type="entry name" value="PRP4-like_sf"/>
</dbReference>
<keyword evidence="2" id="KW-0677">Repeat</keyword>
<feature type="region of interest" description="Disordered" evidence="4">
    <location>
        <begin position="1"/>
        <end position="46"/>
    </location>
</feature>
<dbReference type="InterPro" id="IPR001680">
    <property type="entry name" value="WD40_rpt"/>
</dbReference>
<dbReference type="FunFam" id="2.130.10.10:FF:000698">
    <property type="entry name" value="Putative pre-mRNA splicing factor"/>
    <property type="match status" value="1"/>
</dbReference>
<feature type="region of interest" description="Disordered" evidence="4">
    <location>
        <begin position="101"/>
        <end position="127"/>
    </location>
</feature>
<dbReference type="GO" id="GO:0046540">
    <property type="term" value="C:U4/U6 x U5 tri-snRNP complex"/>
    <property type="evidence" value="ECO:0007669"/>
    <property type="project" value="TreeGrafter"/>
</dbReference>
<dbReference type="PANTHER" id="PTHR19846:SF0">
    <property type="entry name" value="PRE-MRNA PROCESSING FACTOR 4"/>
    <property type="match status" value="1"/>
</dbReference>
<dbReference type="EMBL" id="CAVMBE010000010">
    <property type="protein sequence ID" value="CAK3891291.1"/>
    <property type="molecule type" value="Genomic_DNA"/>
</dbReference>
<dbReference type="InterPro" id="IPR020472">
    <property type="entry name" value="WD40_PAC1"/>
</dbReference>
<proteinExistence type="predicted"/>
<feature type="compositionally biased region" description="Basic and acidic residues" evidence="4">
    <location>
        <begin position="10"/>
        <end position="21"/>
    </location>
</feature>
<sequence>MAMHPSRQAYVEEAREDDGRIDIANLPSDTNYQIPSLAAGQQSQHASTVLGEMARKRKAAALAVPTDDQRVRTELRSRGEPITLFGERKEDRRDRLRELMLREQEGGSNEDESMADADEDEEEGAEEGEFYIEGSQALLAARRDIARYSIPRTKQRIAHQRTESKIPVATHVKHRKEIKEKLSGIELFGSQIASERPVGIVRFAPNGEMLACGDWGGSVKLLDVPNLETKTVLRGHKGIVGGLAWFPGATLPGSNVAPESVNLASAAQDNEIHLWSLMQDTPLATLSGHTSRVCRTEFHPSGRYLASASYDTTWRLWDVNTTTELLLQEGHSKEAFTVSFNDDGSLIASAGLDSIGRIWDLRTGRTVMLLEGHTAPIYALDWHPDSYRVMTGSADASARVFDIRAVKESARLGAHTNGVSDVRWFRGTDGPLSGNLPQADAIMTNGDTDHEDEIQPKKSGTFVVTAGFDKAVNVFSADDWALCKSLTGHDSTVYAVDVTADSKWIASCGKDRTVKVWARDDMDGI</sequence>
<dbReference type="SUPFAM" id="SSF50978">
    <property type="entry name" value="WD40 repeat-like"/>
    <property type="match status" value="1"/>
</dbReference>
<dbReference type="PANTHER" id="PTHR19846">
    <property type="entry name" value="WD40 REPEAT PROTEIN"/>
    <property type="match status" value="1"/>
</dbReference>
<dbReference type="SMART" id="SM00320">
    <property type="entry name" value="WD40"/>
    <property type="match status" value="7"/>
</dbReference>
<dbReference type="SMART" id="SM00500">
    <property type="entry name" value="SFM"/>
    <property type="match status" value="1"/>
</dbReference>
<dbReference type="Pfam" id="PF00400">
    <property type="entry name" value="WD40"/>
    <property type="match status" value="5"/>
</dbReference>
<evidence type="ECO:0000259" key="5">
    <source>
        <dbReference type="SMART" id="SM00500"/>
    </source>
</evidence>
<name>A0AAI8YUP3_9PEZI</name>
<evidence type="ECO:0000256" key="4">
    <source>
        <dbReference type="SAM" id="MobiDB-lite"/>
    </source>
</evidence>
<dbReference type="GO" id="GO:0030621">
    <property type="term" value="F:U4 snRNA binding"/>
    <property type="evidence" value="ECO:0007669"/>
    <property type="project" value="TreeGrafter"/>
</dbReference>
<evidence type="ECO:0000256" key="3">
    <source>
        <dbReference type="PROSITE-ProRule" id="PRU00221"/>
    </source>
</evidence>
<feature type="domain" description="Pre-mRNA processing factor 4 (PRP4)-like" evidence="5">
    <location>
        <begin position="66"/>
        <end position="116"/>
    </location>
</feature>
<feature type="repeat" description="WD" evidence="3">
    <location>
        <begin position="370"/>
        <end position="411"/>
    </location>
</feature>
<feature type="compositionally biased region" description="Acidic residues" evidence="4">
    <location>
        <begin position="108"/>
        <end position="127"/>
    </location>
</feature>
<feature type="repeat" description="WD" evidence="3">
    <location>
        <begin position="486"/>
        <end position="517"/>
    </location>
</feature>
<protein>
    <submittedName>
        <fullName evidence="6">WD repeat-containing</fullName>
    </submittedName>
</protein>
<keyword evidence="1 3" id="KW-0853">WD repeat</keyword>
<gene>
    <name evidence="6" type="ORF">LECACI_7A002310</name>
</gene>
<evidence type="ECO:0000256" key="1">
    <source>
        <dbReference type="ARBA" id="ARBA00022574"/>
    </source>
</evidence>
<dbReference type="PRINTS" id="PR00320">
    <property type="entry name" value="GPROTEINBRPT"/>
</dbReference>
<feature type="compositionally biased region" description="Polar residues" evidence="4">
    <location>
        <begin position="27"/>
        <end position="46"/>
    </location>
</feature>
<dbReference type="InterPro" id="IPR015943">
    <property type="entry name" value="WD40/YVTN_repeat-like_dom_sf"/>
</dbReference>
<reference evidence="6" key="1">
    <citation type="submission" date="2023-11" db="EMBL/GenBank/DDBJ databases">
        <authorList>
            <person name="Alioto T."/>
            <person name="Alioto T."/>
            <person name="Gomez Garrido J."/>
        </authorList>
    </citation>
    <scope>NUCLEOTIDE SEQUENCE</scope>
</reference>
<evidence type="ECO:0000313" key="7">
    <source>
        <dbReference type="Proteomes" id="UP001296104"/>
    </source>
</evidence>
<dbReference type="Gene3D" id="2.130.10.10">
    <property type="entry name" value="YVTN repeat-like/Quinoprotein amine dehydrogenase"/>
    <property type="match status" value="4"/>
</dbReference>
<comment type="caution">
    <text evidence="6">The sequence shown here is derived from an EMBL/GenBank/DDBJ whole genome shotgun (WGS) entry which is preliminary data.</text>
</comment>
<feature type="repeat" description="WD" evidence="3">
    <location>
        <begin position="328"/>
        <end position="369"/>
    </location>
</feature>
<dbReference type="Proteomes" id="UP001296104">
    <property type="component" value="Unassembled WGS sequence"/>
</dbReference>
<dbReference type="CDD" id="cd00200">
    <property type="entry name" value="WD40"/>
    <property type="match status" value="1"/>
</dbReference>
<evidence type="ECO:0000256" key="2">
    <source>
        <dbReference type="ARBA" id="ARBA00022737"/>
    </source>
</evidence>
<dbReference type="GO" id="GO:0000398">
    <property type="term" value="P:mRNA splicing, via spliceosome"/>
    <property type="evidence" value="ECO:0007669"/>
    <property type="project" value="TreeGrafter"/>
</dbReference>
<dbReference type="Gene3D" id="4.10.280.110">
    <property type="entry name" value="Pre-mRNA processing factor 4 domain"/>
    <property type="match status" value="1"/>
</dbReference>
<dbReference type="PROSITE" id="PS50294">
    <property type="entry name" value="WD_REPEATS_REGION"/>
    <property type="match status" value="4"/>
</dbReference>
<dbReference type="InterPro" id="IPR019775">
    <property type="entry name" value="WD40_repeat_CS"/>
</dbReference>
<dbReference type="PROSITE" id="PS00678">
    <property type="entry name" value="WD_REPEATS_1"/>
    <property type="match status" value="1"/>
</dbReference>
<dbReference type="AlphaFoldDB" id="A0AAI8YUP3"/>
<keyword evidence="7" id="KW-1185">Reference proteome</keyword>
<dbReference type="Pfam" id="PF08799">
    <property type="entry name" value="PRP4"/>
    <property type="match status" value="1"/>
</dbReference>
<accession>A0AAI8YUP3</accession>
<dbReference type="GO" id="GO:0017070">
    <property type="term" value="F:U6 snRNA binding"/>
    <property type="evidence" value="ECO:0007669"/>
    <property type="project" value="TreeGrafter"/>
</dbReference>
<dbReference type="PROSITE" id="PS50082">
    <property type="entry name" value="WD_REPEATS_2"/>
    <property type="match status" value="4"/>
</dbReference>
<evidence type="ECO:0000313" key="6">
    <source>
        <dbReference type="EMBL" id="CAK3891291.1"/>
    </source>
</evidence>
<organism evidence="6 7">
    <name type="scientific">Lecanosticta acicola</name>
    <dbReference type="NCBI Taxonomy" id="111012"/>
    <lineage>
        <taxon>Eukaryota</taxon>
        <taxon>Fungi</taxon>
        <taxon>Dikarya</taxon>
        <taxon>Ascomycota</taxon>
        <taxon>Pezizomycotina</taxon>
        <taxon>Dothideomycetes</taxon>
        <taxon>Dothideomycetidae</taxon>
        <taxon>Mycosphaerellales</taxon>
        <taxon>Mycosphaerellaceae</taxon>
        <taxon>Lecanosticta</taxon>
    </lineage>
</organism>